<keyword evidence="4" id="KW-1185">Reference proteome</keyword>
<dbReference type="Pfam" id="PF12746">
    <property type="entry name" value="GNAT_acetyltran"/>
    <property type="match status" value="1"/>
</dbReference>
<protein>
    <submittedName>
        <fullName evidence="2">Acetyltransferase</fullName>
    </submittedName>
</protein>
<proteinExistence type="predicted"/>
<dbReference type="STRING" id="1218173.BALCAV_0212930"/>
<dbReference type="RefSeq" id="WP_003324191.1">
    <property type="nucleotide sequence ID" value="NZ_ALPT02000040.1"/>
</dbReference>
<dbReference type="Gene3D" id="3.40.630.30">
    <property type="match status" value="1"/>
</dbReference>
<reference evidence="3 5" key="2">
    <citation type="submission" date="2014-01" db="EMBL/GenBank/DDBJ databases">
        <title>Draft genome sequencing of Bacillus alcalophilus CGMCC 1.3604.</title>
        <authorList>
            <person name="Yang J."/>
            <person name="Diao L."/>
            <person name="Yang S."/>
        </authorList>
    </citation>
    <scope>NUCLEOTIDE SEQUENCE [LARGE SCALE GENOMIC DNA]</scope>
    <source>
        <strain evidence="3 5">CGMCC 1.3604</strain>
    </source>
</reference>
<evidence type="ECO:0000313" key="3">
    <source>
        <dbReference type="EMBL" id="THG90272.1"/>
    </source>
</evidence>
<dbReference type="InterPro" id="IPR027365">
    <property type="entry name" value="GNAT_acetyltra_YdfB-like"/>
</dbReference>
<dbReference type="eggNOG" id="COG1670">
    <property type="taxonomic scope" value="Bacteria"/>
</dbReference>
<keyword evidence="2" id="KW-0808">Transferase</keyword>
<evidence type="ECO:0000313" key="4">
    <source>
        <dbReference type="Proteomes" id="UP000002754"/>
    </source>
</evidence>
<dbReference type="Proteomes" id="UP000297014">
    <property type="component" value="Unassembled WGS sequence"/>
</dbReference>
<dbReference type="InterPro" id="IPR000182">
    <property type="entry name" value="GNAT_dom"/>
</dbReference>
<dbReference type="Proteomes" id="UP000002754">
    <property type="component" value="Unassembled WGS sequence"/>
</dbReference>
<dbReference type="InterPro" id="IPR016181">
    <property type="entry name" value="Acyl_CoA_acyltransferase"/>
</dbReference>
<dbReference type="PANTHER" id="PTHR31143">
    <property type="match status" value="1"/>
</dbReference>
<name>A0A094XDX5_ALKAL</name>
<dbReference type="PROSITE" id="PS51186">
    <property type="entry name" value="GNAT"/>
    <property type="match status" value="1"/>
</dbReference>
<dbReference type="GO" id="GO:0016747">
    <property type="term" value="F:acyltransferase activity, transferring groups other than amino-acyl groups"/>
    <property type="evidence" value="ECO:0007669"/>
    <property type="project" value="InterPro"/>
</dbReference>
<sequence length="274" mass="32090">MISELKQKHFNKCLELLNENGQMEAYAIINGINPGRVFVDDPIAPSTGLIWLGNNDGFIFFGDSNNAHFNVEINDFIDHIIIPQAKTLQLNWFEAIGNHSGWDESLESLFNHRPLASWNQRVYQLHAKDYNKNKKFELEPEYKRFSIQKDLYKQKDSYRNWNYLEGKILGYWDSLNDFFTNGLGSCIVYHQDIISYCFSGFVNRNVQCVNIETCPDHRGKGLAKKNAQFLIEECFENQMIPYWDCMEENKASIAVARKLGFQRVYDYKGFEFRI</sequence>
<accession>A0A094XDX5</accession>
<dbReference type="AlphaFoldDB" id="A0A094XDX5"/>
<feature type="domain" description="N-acetyltransferase" evidence="1">
    <location>
        <begin position="140"/>
        <end position="274"/>
    </location>
</feature>
<reference evidence="2 4" key="1">
    <citation type="journal article" date="2014" name="Genome Announc.">
        <title>Draft Genome Sequence of Bacillus alcalophilus AV1934, a Classic Alkaliphile Isolated from Human Feces in 1934.</title>
        <authorList>
            <person name="Attie O."/>
            <person name="Jayaprakash A."/>
            <person name="Shah H."/>
            <person name="Paulsen I.T."/>
            <person name="Morino M."/>
            <person name="Takahashi Y."/>
            <person name="Narumi I."/>
            <person name="Sachidanandam R."/>
            <person name="Satoh K."/>
            <person name="Ito M."/>
            <person name="Krulwich T.A."/>
        </authorList>
    </citation>
    <scope>NUCLEOTIDE SEQUENCE [LARGE SCALE GENOMIC DNA]</scope>
    <source>
        <strain evidence="2 4">AV1934</strain>
    </source>
</reference>
<dbReference type="SUPFAM" id="SSF55729">
    <property type="entry name" value="Acyl-CoA N-acyltransferases (Nat)"/>
    <property type="match status" value="1"/>
</dbReference>
<dbReference type="PANTHER" id="PTHR31143:SF2">
    <property type="entry name" value="FR47-LIKE DOMAIN-CONTAINING PROTEIN-RELATED"/>
    <property type="match status" value="1"/>
</dbReference>
<evidence type="ECO:0000313" key="2">
    <source>
        <dbReference type="EMBL" id="KGA96995.1"/>
    </source>
</evidence>
<dbReference type="OrthoDB" id="7054616at2"/>
<gene>
    <name evidence="3" type="ORF">AJ85_11745</name>
    <name evidence="2" type="ORF">BALCAV_0212930</name>
</gene>
<organism evidence="2 4">
    <name type="scientific">Alkalihalobacillus alcalophilus ATCC 27647 = CGMCC 1.3604</name>
    <dbReference type="NCBI Taxonomy" id="1218173"/>
    <lineage>
        <taxon>Bacteria</taxon>
        <taxon>Bacillati</taxon>
        <taxon>Bacillota</taxon>
        <taxon>Bacilli</taxon>
        <taxon>Bacillales</taxon>
        <taxon>Bacillaceae</taxon>
        <taxon>Alkalihalobacillus</taxon>
    </lineage>
</organism>
<evidence type="ECO:0000313" key="5">
    <source>
        <dbReference type="Proteomes" id="UP000297014"/>
    </source>
</evidence>
<comment type="caution">
    <text evidence="2">The sequence shown here is derived from an EMBL/GenBank/DDBJ whole genome shotgun (WGS) entry which is preliminary data.</text>
</comment>
<dbReference type="EMBL" id="JALP01000164">
    <property type="protein sequence ID" value="THG90272.1"/>
    <property type="molecule type" value="Genomic_DNA"/>
</dbReference>
<dbReference type="EMBL" id="ALPT02000040">
    <property type="protein sequence ID" value="KGA96995.1"/>
    <property type="molecule type" value="Genomic_DNA"/>
</dbReference>
<evidence type="ECO:0000259" key="1">
    <source>
        <dbReference type="PROSITE" id="PS51186"/>
    </source>
</evidence>